<dbReference type="InterPro" id="IPR050401">
    <property type="entry name" value="Cyclic_nucleotide_synthase"/>
</dbReference>
<feature type="domain" description="Guanylate cyclase" evidence="9">
    <location>
        <begin position="1"/>
        <end position="36"/>
    </location>
</feature>
<reference evidence="10 11" key="1">
    <citation type="submission" date="2022-11" db="EMBL/GenBank/DDBJ databases">
        <title>Anaerobic phenanthrene biodegradation by a DNRA strain PheN6.</title>
        <authorList>
            <person name="Zhang Z."/>
        </authorList>
    </citation>
    <scope>NUCLEOTIDE SEQUENCE [LARGE SCALE GENOMIC DNA]</scope>
    <source>
        <strain evidence="10 11">PheN6</strain>
    </source>
</reference>
<sequence length="110" mass="12164">MRSGIDCGPAVAGVIGRRMFIYDLWGDTVNTASRMESHGLAGQIQVSQRAASRLRADFELRARGTIDVKGKGPMRTFLIDGPRRTTASPGTSPEREDPVRRRRAQRHTAE</sequence>
<evidence type="ECO:0000256" key="4">
    <source>
        <dbReference type="ARBA" id="ARBA00022989"/>
    </source>
</evidence>
<organism evidence="10 11">
    <name type="scientific">Intrasporangium calvum</name>
    <dbReference type="NCBI Taxonomy" id="53358"/>
    <lineage>
        <taxon>Bacteria</taxon>
        <taxon>Bacillati</taxon>
        <taxon>Actinomycetota</taxon>
        <taxon>Actinomycetes</taxon>
        <taxon>Micrococcales</taxon>
        <taxon>Intrasporangiaceae</taxon>
        <taxon>Intrasporangium</taxon>
    </lineage>
</organism>
<evidence type="ECO:0000313" key="10">
    <source>
        <dbReference type="EMBL" id="MDC5698736.1"/>
    </source>
</evidence>
<dbReference type="InterPro" id="IPR029787">
    <property type="entry name" value="Nucleotide_cyclase"/>
</dbReference>
<evidence type="ECO:0000256" key="1">
    <source>
        <dbReference type="ARBA" id="ARBA00004370"/>
    </source>
</evidence>
<dbReference type="PROSITE" id="PS00452">
    <property type="entry name" value="GUANYLATE_CYCLASE_1"/>
    <property type="match status" value="1"/>
</dbReference>
<dbReference type="InterPro" id="IPR018297">
    <property type="entry name" value="A/G_cyclase_CS"/>
</dbReference>
<dbReference type="PANTHER" id="PTHR11920">
    <property type="entry name" value="GUANYLYL CYCLASE"/>
    <property type="match status" value="1"/>
</dbReference>
<dbReference type="Gene3D" id="3.30.70.1230">
    <property type="entry name" value="Nucleotide cyclase"/>
    <property type="match status" value="1"/>
</dbReference>
<accession>A0ABT5GKM0</accession>
<evidence type="ECO:0000256" key="2">
    <source>
        <dbReference type="ARBA" id="ARBA00022692"/>
    </source>
</evidence>
<keyword evidence="3" id="KW-0547">Nucleotide-binding</keyword>
<comment type="subcellular location">
    <subcellularLocation>
        <location evidence="1">Membrane</location>
    </subcellularLocation>
</comment>
<dbReference type="SUPFAM" id="SSF55073">
    <property type="entry name" value="Nucleotide cyclase"/>
    <property type="match status" value="1"/>
</dbReference>
<evidence type="ECO:0000259" key="9">
    <source>
        <dbReference type="PROSITE" id="PS50125"/>
    </source>
</evidence>
<dbReference type="EMBL" id="JAPFQL010000081">
    <property type="protein sequence ID" value="MDC5698736.1"/>
    <property type="molecule type" value="Genomic_DNA"/>
</dbReference>
<evidence type="ECO:0000256" key="8">
    <source>
        <dbReference type="SAM" id="MobiDB-lite"/>
    </source>
</evidence>
<dbReference type="InterPro" id="IPR001054">
    <property type="entry name" value="A/G_cyclase"/>
</dbReference>
<keyword evidence="11" id="KW-1185">Reference proteome</keyword>
<evidence type="ECO:0000313" key="11">
    <source>
        <dbReference type="Proteomes" id="UP001150259"/>
    </source>
</evidence>
<protein>
    <submittedName>
        <fullName evidence="10">Adenylate/guanylate cyclase domain-containing protein</fullName>
    </submittedName>
</protein>
<evidence type="ECO:0000256" key="7">
    <source>
        <dbReference type="RuleBase" id="RU000405"/>
    </source>
</evidence>
<dbReference type="Proteomes" id="UP001150259">
    <property type="component" value="Unassembled WGS sequence"/>
</dbReference>
<evidence type="ECO:0000256" key="3">
    <source>
        <dbReference type="ARBA" id="ARBA00022741"/>
    </source>
</evidence>
<dbReference type="PROSITE" id="PS50125">
    <property type="entry name" value="GUANYLATE_CYCLASE_2"/>
    <property type="match status" value="1"/>
</dbReference>
<comment type="similarity">
    <text evidence="7">Belongs to the adenylyl cyclase class-4/guanylyl cyclase family.</text>
</comment>
<proteinExistence type="inferred from homology"/>
<keyword evidence="4" id="KW-1133">Transmembrane helix</keyword>
<comment type="caution">
    <text evidence="10">The sequence shown here is derived from an EMBL/GenBank/DDBJ whole genome shotgun (WGS) entry which is preliminary data.</text>
</comment>
<evidence type="ECO:0000256" key="5">
    <source>
        <dbReference type="ARBA" id="ARBA00023136"/>
    </source>
</evidence>
<dbReference type="CDD" id="cd07302">
    <property type="entry name" value="CHD"/>
    <property type="match status" value="1"/>
</dbReference>
<feature type="region of interest" description="Disordered" evidence="8">
    <location>
        <begin position="72"/>
        <end position="110"/>
    </location>
</feature>
<dbReference type="Pfam" id="PF00211">
    <property type="entry name" value="Guanylate_cyc"/>
    <property type="match status" value="1"/>
</dbReference>
<evidence type="ECO:0000256" key="6">
    <source>
        <dbReference type="ARBA" id="ARBA00023239"/>
    </source>
</evidence>
<feature type="compositionally biased region" description="Basic residues" evidence="8">
    <location>
        <begin position="100"/>
        <end position="110"/>
    </location>
</feature>
<keyword evidence="6 7" id="KW-0456">Lyase</keyword>
<gene>
    <name evidence="10" type="ORF">OO014_15885</name>
</gene>
<keyword evidence="5" id="KW-0472">Membrane</keyword>
<dbReference type="PANTHER" id="PTHR11920:SF335">
    <property type="entry name" value="GUANYLATE CYCLASE"/>
    <property type="match status" value="1"/>
</dbReference>
<keyword evidence="2" id="KW-0812">Transmembrane</keyword>
<name>A0ABT5GKM0_9MICO</name>